<protein>
    <submittedName>
        <fullName evidence="2">Uncharacterized protein</fullName>
    </submittedName>
</protein>
<reference evidence="2" key="2">
    <citation type="submission" date="2021-09" db="EMBL/GenBank/DDBJ databases">
        <authorList>
            <person name="Jia N."/>
            <person name="Wang J."/>
            <person name="Shi W."/>
            <person name="Du L."/>
            <person name="Sun Y."/>
            <person name="Zhan W."/>
            <person name="Jiang J."/>
            <person name="Wang Q."/>
            <person name="Zhang B."/>
            <person name="Ji P."/>
            <person name="Sakyi L.B."/>
            <person name="Cui X."/>
            <person name="Yuan T."/>
            <person name="Jiang B."/>
            <person name="Yang W."/>
            <person name="Lam T.T.-Y."/>
            <person name="Chang Q."/>
            <person name="Ding S."/>
            <person name="Wang X."/>
            <person name="Zhu J."/>
            <person name="Ruan X."/>
            <person name="Zhao L."/>
            <person name="Wei J."/>
            <person name="Que T."/>
            <person name="Du C."/>
            <person name="Cheng J."/>
            <person name="Dai P."/>
            <person name="Han X."/>
            <person name="Huang E."/>
            <person name="Gao Y."/>
            <person name="Liu J."/>
            <person name="Shao H."/>
            <person name="Ye R."/>
            <person name="Li L."/>
            <person name="Wei W."/>
            <person name="Wang X."/>
            <person name="Wang C."/>
            <person name="Huo Q."/>
            <person name="Li W."/>
            <person name="Guo W."/>
            <person name="Chen H."/>
            <person name="Chen S."/>
            <person name="Zhou L."/>
            <person name="Zhou L."/>
            <person name="Ni X."/>
            <person name="Tian J."/>
            <person name="Zhou Y."/>
            <person name="Sheng Y."/>
            <person name="Liu T."/>
            <person name="Pan Y."/>
            <person name="Xia L."/>
            <person name="Li J."/>
            <person name="Zhao F."/>
            <person name="Cao W."/>
        </authorList>
    </citation>
    <scope>NUCLEOTIDE SEQUENCE</scope>
    <source>
        <strain evidence="2">Rmic-2018</strain>
        <tissue evidence="2">Larvae</tissue>
    </source>
</reference>
<name>A0A9J6DDB9_RHIMP</name>
<keyword evidence="3" id="KW-1185">Reference proteome</keyword>
<feature type="region of interest" description="Disordered" evidence="1">
    <location>
        <begin position="43"/>
        <end position="72"/>
    </location>
</feature>
<gene>
    <name evidence="2" type="ORF">HPB51_022725</name>
</gene>
<comment type="caution">
    <text evidence="2">The sequence shown here is derived from an EMBL/GenBank/DDBJ whole genome shotgun (WGS) entry which is preliminary data.</text>
</comment>
<dbReference type="AlphaFoldDB" id="A0A9J6DDB9"/>
<evidence type="ECO:0000313" key="3">
    <source>
        <dbReference type="Proteomes" id="UP000821866"/>
    </source>
</evidence>
<evidence type="ECO:0000313" key="2">
    <source>
        <dbReference type="EMBL" id="KAH8019838.1"/>
    </source>
</evidence>
<organism evidence="2 3">
    <name type="scientific">Rhipicephalus microplus</name>
    <name type="common">Cattle tick</name>
    <name type="synonym">Boophilus microplus</name>
    <dbReference type="NCBI Taxonomy" id="6941"/>
    <lineage>
        <taxon>Eukaryota</taxon>
        <taxon>Metazoa</taxon>
        <taxon>Ecdysozoa</taxon>
        <taxon>Arthropoda</taxon>
        <taxon>Chelicerata</taxon>
        <taxon>Arachnida</taxon>
        <taxon>Acari</taxon>
        <taxon>Parasitiformes</taxon>
        <taxon>Ixodida</taxon>
        <taxon>Ixodoidea</taxon>
        <taxon>Ixodidae</taxon>
        <taxon>Rhipicephalinae</taxon>
        <taxon>Rhipicephalus</taxon>
        <taxon>Boophilus</taxon>
    </lineage>
</organism>
<feature type="region of interest" description="Disordered" evidence="1">
    <location>
        <begin position="114"/>
        <end position="145"/>
    </location>
</feature>
<evidence type="ECO:0000256" key="1">
    <source>
        <dbReference type="SAM" id="MobiDB-lite"/>
    </source>
</evidence>
<feature type="region of interest" description="Disordered" evidence="1">
    <location>
        <begin position="214"/>
        <end position="241"/>
    </location>
</feature>
<reference evidence="2" key="1">
    <citation type="journal article" date="2020" name="Cell">
        <title>Large-Scale Comparative Analyses of Tick Genomes Elucidate Their Genetic Diversity and Vector Capacities.</title>
        <authorList>
            <consortium name="Tick Genome and Microbiome Consortium (TIGMIC)"/>
            <person name="Jia N."/>
            <person name="Wang J."/>
            <person name="Shi W."/>
            <person name="Du L."/>
            <person name="Sun Y."/>
            <person name="Zhan W."/>
            <person name="Jiang J.F."/>
            <person name="Wang Q."/>
            <person name="Zhang B."/>
            <person name="Ji P."/>
            <person name="Bell-Sakyi L."/>
            <person name="Cui X.M."/>
            <person name="Yuan T.T."/>
            <person name="Jiang B.G."/>
            <person name="Yang W.F."/>
            <person name="Lam T.T."/>
            <person name="Chang Q.C."/>
            <person name="Ding S.J."/>
            <person name="Wang X.J."/>
            <person name="Zhu J.G."/>
            <person name="Ruan X.D."/>
            <person name="Zhao L."/>
            <person name="Wei J.T."/>
            <person name="Ye R.Z."/>
            <person name="Que T.C."/>
            <person name="Du C.H."/>
            <person name="Zhou Y.H."/>
            <person name="Cheng J.X."/>
            <person name="Dai P.F."/>
            <person name="Guo W.B."/>
            <person name="Han X.H."/>
            <person name="Huang E.J."/>
            <person name="Li L.F."/>
            <person name="Wei W."/>
            <person name="Gao Y.C."/>
            <person name="Liu J.Z."/>
            <person name="Shao H.Z."/>
            <person name="Wang X."/>
            <person name="Wang C.C."/>
            <person name="Yang T.C."/>
            <person name="Huo Q.B."/>
            <person name="Li W."/>
            <person name="Chen H.Y."/>
            <person name="Chen S.E."/>
            <person name="Zhou L.G."/>
            <person name="Ni X.B."/>
            <person name="Tian J.H."/>
            <person name="Sheng Y."/>
            <person name="Liu T."/>
            <person name="Pan Y.S."/>
            <person name="Xia L.Y."/>
            <person name="Li J."/>
            <person name="Zhao F."/>
            <person name="Cao W.C."/>
        </authorList>
    </citation>
    <scope>NUCLEOTIDE SEQUENCE</scope>
    <source>
        <strain evidence="2">Rmic-2018</strain>
    </source>
</reference>
<sequence>MLRSGNVQDDDSSGKCMAGPTFRALTESCALLVRPVFLDKPPSVGAHDAGRPAGRRRREIGAASPVAVSPPGTPRARVWVPKLFFRAKCRLLATALVALFLANQGVAEGTKPKELADKAGANESTDGDLVGESTRYKHSRVNKQSSLEVDTPLEPIGYQHQETYERPEYPKSYAKLGGATYGKISYSRDDSYRQERGYESPSLHERVSYGKVKYSHGSDDAAGYKESDDSRPGTASYDGNMYNNDGYLTPIYNREDYVRGSQHRGTYRHKSRPRGMTYIPVEYTREVYPYEQGDQQAGGQVDYSSRLHNNKIGSSSSVFDGGSYNYADTDRYQAVGGDYDFGTNKPLLQPGSSIQGGLSIFGGYGQGNGNLRYRDFVPYYGSDGYYSRHDNGAYGLQSYGSDNRDAQAKPYEEYSNALNEGGFNEAYAGQTRRYGAKFSSGKKTHKQSGRNRGGLGAYIVGVEYIGRTPVLVQSQPPRNPPAKEEPYWK</sequence>
<proteinExistence type="predicted"/>
<dbReference type="VEuPathDB" id="VectorBase:LOC119176993"/>
<accession>A0A9J6DDB9</accession>
<dbReference type="EMBL" id="JABSTU010000010">
    <property type="protein sequence ID" value="KAH8019838.1"/>
    <property type="molecule type" value="Genomic_DNA"/>
</dbReference>
<dbReference type="Proteomes" id="UP000821866">
    <property type="component" value="Chromosome 8"/>
</dbReference>
<feature type="compositionally biased region" description="Basic and acidic residues" evidence="1">
    <location>
        <begin position="216"/>
        <end position="231"/>
    </location>
</feature>